<evidence type="ECO:0000256" key="5">
    <source>
        <dbReference type="SAM" id="MobiDB-lite"/>
    </source>
</evidence>
<dbReference type="EMBL" id="CABVLU010000002">
    <property type="protein sequence ID" value="VVT50896.1"/>
    <property type="molecule type" value="Genomic_DNA"/>
</dbReference>
<keyword evidence="4" id="KW-0479">Metal-binding</keyword>
<dbReference type="GO" id="GO:0046872">
    <property type="term" value="F:metal ion binding"/>
    <property type="evidence" value="ECO:0007669"/>
    <property type="project" value="UniProtKB-KW"/>
</dbReference>
<accession>A0A5E8BGV2</accession>
<keyword evidence="6" id="KW-1133">Transmembrane helix</keyword>
<dbReference type="GO" id="GO:0006508">
    <property type="term" value="P:proteolysis"/>
    <property type="evidence" value="ECO:0007669"/>
    <property type="project" value="InterPro"/>
</dbReference>
<feature type="domain" description="Peptidase M12B" evidence="9">
    <location>
        <begin position="409"/>
        <end position="624"/>
    </location>
</feature>
<dbReference type="Pfam" id="PF00200">
    <property type="entry name" value="Disintegrin"/>
    <property type="match status" value="1"/>
</dbReference>
<dbReference type="InterPro" id="IPR001590">
    <property type="entry name" value="Peptidase_M12B"/>
</dbReference>
<dbReference type="AlphaFoldDB" id="A0A5E8BGV2"/>
<evidence type="ECO:0000256" key="1">
    <source>
        <dbReference type="ARBA" id="ARBA00023157"/>
    </source>
</evidence>
<dbReference type="Gene3D" id="4.10.70.10">
    <property type="entry name" value="Disintegrin domain"/>
    <property type="match status" value="1"/>
</dbReference>
<feature type="compositionally biased region" description="Low complexity" evidence="5">
    <location>
        <begin position="940"/>
        <end position="954"/>
    </location>
</feature>
<keyword evidence="1" id="KW-1015">Disulfide bond</keyword>
<feature type="compositionally biased region" description="Low complexity" evidence="5">
    <location>
        <begin position="1016"/>
        <end position="1025"/>
    </location>
</feature>
<evidence type="ECO:0000313" key="11">
    <source>
        <dbReference type="Proteomes" id="UP000398389"/>
    </source>
</evidence>
<evidence type="ECO:0000256" key="4">
    <source>
        <dbReference type="PROSITE-ProRule" id="PRU00276"/>
    </source>
</evidence>
<evidence type="ECO:0000256" key="3">
    <source>
        <dbReference type="ARBA" id="ARBA00074021"/>
    </source>
</evidence>
<reference evidence="10 11" key="1">
    <citation type="submission" date="2019-09" db="EMBL/GenBank/DDBJ databases">
        <authorList>
            <person name="Brejova B."/>
        </authorList>
    </citation>
    <scope>NUCLEOTIDE SEQUENCE [LARGE SCALE GENOMIC DNA]</scope>
</reference>
<dbReference type="PANTHER" id="PTHR11905:SF159">
    <property type="entry name" value="ADAM METALLOPROTEASE"/>
    <property type="match status" value="1"/>
</dbReference>
<feature type="active site" evidence="4">
    <location>
        <position position="563"/>
    </location>
</feature>
<keyword evidence="7" id="KW-0732">Signal</keyword>
<evidence type="ECO:0000313" key="10">
    <source>
        <dbReference type="EMBL" id="VVT50896.1"/>
    </source>
</evidence>
<dbReference type="SMART" id="SM00050">
    <property type="entry name" value="DISIN"/>
    <property type="match status" value="1"/>
</dbReference>
<feature type="signal peptide" evidence="7">
    <location>
        <begin position="1"/>
        <end position="23"/>
    </location>
</feature>
<dbReference type="SUPFAM" id="SSF55486">
    <property type="entry name" value="Metalloproteases ('zincins'), catalytic domain"/>
    <property type="match status" value="1"/>
</dbReference>
<dbReference type="Gene3D" id="3.40.390.10">
    <property type="entry name" value="Collagenase (Catalytic Domain)"/>
    <property type="match status" value="1"/>
</dbReference>
<feature type="chain" id="PRO_5022733810" description="Disintegrin and metalloproteinase domain-containing protein B" evidence="7">
    <location>
        <begin position="24"/>
        <end position="1068"/>
    </location>
</feature>
<comment type="function">
    <text evidence="2">Probable zinc protease.</text>
</comment>
<dbReference type="GeneID" id="43581734"/>
<keyword evidence="6" id="KW-0472">Membrane</keyword>
<dbReference type="PANTHER" id="PTHR11905">
    <property type="entry name" value="ADAM A DISINTEGRIN AND METALLOPROTEASE DOMAIN"/>
    <property type="match status" value="1"/>
</dbReference>
<dbReference type="InterPro" id="IPR036436">
    <property type="entry name" value="Disintegrin_dom_sf"/>
</dbReference>
<dbReference type="FunFam" id="4.10.70.10:FF:000003">
    <property type="entry name" value="Disintegrin and metalloproteinase domain-containing protein 17"/>
    <property type="match status" value="1"/>
</dbReference>
<feature type="compositionally biased region" description="Pro residues" evidence="5">
    <location>
        <begin position="926"/>
        <end position="935"/>
    </location>
</feature>
<sequence>MFNPLLWPLVMALLAMLFGPAAAHSSQRTQPLTHLSPVLNLEINTPDHTVAPEDSFSITLEIPSTDHYNYLSRRWVALADPNASSKFRKLASYFPMFKDYLFTSNDSSQQFTWADGSPVKVAPASAALSSEKLLHYLTKNSTLLEYPQDTQVFKITLQPNTELSDTSANVYTIDSKGNMVPHPDFTPRDIAKVYKGIAYRQVVSLNPSTGYLMKTFKRVGWARFVVVRDGKYPLVEGAWKVDDEEGLGTPAAIYHINPRDTFSAVVQTENLALPKRDYEILEDEQLLLASLEDIYGDEYTRMVVWRDADMSPVMYQNLHLLDDNYRDNKEYSLFETWSQGKFSKRGSVDLFDENDFEDPDYLFRYQTQLGGPSLFGRSGDTNDTGSQGFSSGMNLASTVGDTSGCPSRRMIALVGLAGDCSLLSSFNSTSSTREWLISIVNTASQIYETQLNVTLGISALVLVNETSCPTSSDSSSSTPWSYDCSTNVNTSMSDRLGLFSEWRGKRSDDGIAVWTLMTSCTQSSVVGLSWMGLLCGNGASGSSVAGTNVVARTQVGWRVYAHEVGHTFGAVHDCTSSACTQNLQASSQCCPLSSSTCDAAGAYIMNPASSSSQDKFSECTVGNICGALGRNSVNSTCLTSNTGVKLVTSNECGNGIVEEGEECDCGGTEGCAGNSCCDPTTCKFKSGAQCDDANEECCSGCKFQSSSTICRASTGPCDYDITCPGDSSTCPAAKYKETGTSCTLSNSTFKNLECISGHCTSRDLQCVTLLGNTTLTLNGNVVNVTRSCTDDSSCQLSCVDPTFGSMCILTSQNFLDGTPCKSTGRCSMGRCIGGTSSGSGSGFLDDPGSWLSNHKGTVIAICVSIGAFIILMIIMSIFRRWFYRYRQRKMMGAALAANARPKPPAGGYAVPPPYAAAGIYTQRAMHPPPPPPPPIQMRHASASASASVAPPAAAAPSPWGSGAGAYSNYNYGGGAPTGYYPEQPQQQQQQQPLQQQPLQQQQQQYEMSNLGGTAGNGYNSNSSYGGYRGQGNEYNSEPLGSNNPFASTENISQPQPPQYSYTYSGHQR</sequence>
<proteinExistence type="predicted"/>
<feature type="domain" description="Disintegrin" evidence="8">
    <location>
        <begin position="649"/>
        <end position="738"/>
    </location>
</feature>
<feature type="transmembrane region" description="Helical" evidence="6">
    <location>
        <begin position="858"/>
        <end position="882"/>
    </location>
</feature>
<feature type="compositionally biased region" description="Polar residues" evidence="5">
    <location>
        <begin position="1033"/>
        <end position="1068"/>
    </location>
</feature>
<feature type="region of interest" description="Disordered" evidence="5">
    <location>
        <begin position="922"/>
        <end position="954"/>
    </location>
</feature>
<name>A0A5E8BGV2_9ASCO</name>
<feature type="binding site" evidence="4">
    <location>
        <position position="566"/>
    </location>
    <ligand>
        <name>Zn(2+)</name>
        <dbReference type="ChEBI" id="CHEBI:29105"/>
        <note>catalytic</note>
    </ligand>
</feature>
<organism evidence="10 11">
    <name type="scientific">Magnusiomyces paraingens</name>
    <dbReference type="NCBI Taxonomy" id="2606893"/>
    <lineage>
        <taxon>Eukaryota</taxon>
        <taxon>Fungi</taxon>
        <taxon>Dikarya</taxon>
        <taxon>Ascomycota</taxon>
        <taxon>Saccharomycotina</taxon>
        <taxon>Dipodascomycetes</taxon>
        <taxon>Dipodascales</taxon>
        <taxon>Dipodascaceae</taxon>
        <taxon>Magnusiomyces</taxon>
    </lineage>
</organism>
<dbReference type="OrthoDB" id="5951731at2759"/>
<feature type="binding site" evidence="4">
    <location>
        <position position="562"/>
    </location>
    <ligand>
        <name>Zn(2+)</name>
        <dbReference type="ChEBI" id="CHEBI:29105"/>
        <note>catalytic</note>
    </ligand>
</feature>
<dbReference type="SUPFAM" id="SSF57552">
    <property type="entry name" value="Blood coagulation inhibitor (disintegrin)"/>
    <property type="match status" value="1"/>
</dbReference>
<dbReference type="PROSITE" id="PS50215">
    <property type="entry name" value="ADAM_MEPRO"/>
    <property type="match status" value="1"/>
</dbReference>
<evidence type="ECO:0000256" key="2">
    <source>
        <dbReference type="ARBA" id="ARBA00056552"/>
    </source>
</evidence>
<dbReference type="InterPro" id="IPR024079">
    <property type="entry name" value="MetalloPept_cat_dom_sf"/>
</dbReference>
<gene>
    <name evidence="10" type="ORF">SAPINGB_P002916</name>
</gene>
<feature type="region of interest" description="Disordered" evidence="5">
    <location>
        <begin position="975"/>
        <end position="1068"/>
    </location>
</feature>
<evidence type="ECO:0000259" key="8">
    <source>
        <dbReference type="PROSITE" id="PS50214"/>
    </source>
</evidence>
<dbReference type="RefSeq" id="XP_031853525.1">
    <property type="nucleotide sequence ID" value="XM_031997634.1"/>
</dbReference>
<feature type="compositionally biased region" description="Low complexity" evidence="5">
    <location>
        <begin position="983"/>
        <end position="1004"/>
    </location>
</feature>
<dbReference type="Proteomes" id="UP000398389">
    <property type="component" value="Unassembled WGS sequence"/>
</dbReference>
<dbReference type="GO" id="GO:0004222">
    <property type="term" value="F:metalloendopeptidase activity"/>
    <property type="evidence" value="ECO:0007669"/>
    <property type="project" value="InterPro"/>
</dbReference>
<evidence type="ECO:0000259" key="9">
    <source>
        <dbReference type="PROSITE" id="PS50215"/>
    </source>
</evidence>
<dbReference type="InterPro" id="IPR001762">
    <property type="entry name" value="Disintegrin_dom"/>
</dbReference>
<dbReference type="PROSITE" id="PS50214">
    <property type="entry name" value="DISINTEGRIN_2"/>
    <property type="match status" value="1"/>
</dbReference>
<protein>
    <recommendedName>
        <fullName evidence="3">Disintegrin and metalloproteinase domain-containing protein B</fullName>
    </recommendedName>
</protein>
<evidence type="ECO:0000256" key="6">
    <source>
        <dbReference type="SAM" id="Phobius"/>
    </source>
</evidence>
<keyword evidence="6" id="KW-0812">Transmembrane</keyword>
<evidence type="ECO:0000256" key="7">
    <source>
        <dbReference type="SAM" id="SignalP"/>
    </source>
</evidence>
<feature type="binding site" evidence="4">
    <location>
        <position position="572"/>
    </location>
    <ligand>
        <name>Zn(2+)</name>
        <dbReference type="ChEBI" id="CHEBI:29105"/>
        <note>catalytic</note>
    </ligand>
</feature>
<keyword evidence="11" id="KW-1185">Reference proteome</keyword>
<dbReference type="Pfam" id="PF13688">
    <property type="entry name" value="Reprolysin_5"/>
    <property type="match status" value="1"/>
</dbReference>
<comment type="caution">
    <text evidence="4">Lacks conserved residue(s) required for the propagation of feature annotation.</text>
</comment>
<keyword evidence="4" id="KW-0862">Zinc</keyword>